<name>A0A9J5XQI8_SOLCO</name>
<reference evidence="3 4" key="1">
    <citation type="submission" date="2020-09" db="EMBL/GenBank/DDBJ databases">
        <title>De no assembly of potato wild relative species, Solanum commersonii.</title>
        <authorList>
            <person name="Cho K."/>
        </authorList>
    </citation>
    <scope>NUCLEOTIDE SEQUENCE [LARGE SCALE GENOMIC DNA]</scope>
    <source>
        <strain evidence="3">LZ3.2</strain>
        <tissue evidence="3">Leaf</tissue>
    </source>
</reference>
<dbReference type="AlphaFoldDB" id="A0A9J5XQI8"/>
<evidence type="ECO:0000259" key="2">
    <source>
        <dbReference type="Pfam" id="PF14111"/>
    </source>
</evidence>
<keyword evidence="4" id="KW-1185">Reference proteome</keyword>
<comment type="caution">
    <text evidence="3">The sequence shown here is derived from an EMBL/GenBank/DDBJ whole genome shotgun (WGS) entry which is preliminary data.</text>
</comment>
<dbReference type="InterPro" id="IPR040256">
    <property type="entry name" value="At4g02000-like"/>
</dbReference>
<evidence type="ECO:0000313" key="4">
    <source>
        <dbReference type="Proteomes" id="UP000824120"/>
    </source>
</evidence>
<evidence type="ECO:0000313" key="3">
    <source>
        <dbReference type="EMBL" id="KAG5589775.1"/>
    </source>
</evidence>
<protein>
    <recommendedName>
        <fullName evidence="2">DUF4283 domain-containing protein</fullName>
    </recommendedName>
</protein>
<dbReference type="OrthoDB" id="1305040at2759"/>
<feature type="domain" description="DUF4283" evidence="2">
    <location>
        <begin position="92"/>
        <end position="171"/>
    </location>
</feature>
<gene>
    <name evidence="3" type="ORF">H5410_040289</name>
</gene>
<sequence>MDPCFDELPQPPIDTQIPLKPPNSSSKVASTTENFKSKLLANEYMADLNMDECASPSEELVLTYHNDLQEIANSVRTIILSREEHKRLHAPWNYSLIIKLLRWHISYQYLKQKIQSLWKPSENFSLINLGLDYDIVKFQKEENMNQVIKGGPWFIHGHYLSLQRCEPNFLPKKSILTYSAVWVHLPQLPTEFYNSLLLKRIVNSIGKLLKIDVCINSTLRGRYARLDALNDNNICASSNVSNMLSKTLHPINGINENPCPPLQTPLQLSNTHHLSSPFRNLNRLSSPFGPIIFSNSQKISKTELEMLPTSLSNFQHLHLANSDGQVAMETCPAKYSPKPYLQETTAHLPNISSYKYM</sequence>
<feature type="region of interest" description="Disordered" evidence="1">
    <location>
        <begin position="1"/>
        <end position="31"/>
    </location>
</feature>
<proteinExistence type="predicted"/>
<accession>A0A9J5XQI8</accession>
<dbReference type="PANTHER" id="PTHR31286">
    <property type="entry name" value="GLYCINE-RICH CELL WALL STRUCTURAL PROTEIN 1.8-LIKE"/>
    <property type="match status" value="1"/>
</dbReference>
<dbReference type="InterPro" id="IPR025558">
    <property type="entry name" value="DUF4283"/>
</dbReference>
<dbReference type="Pfam" id="PF14111">
    <property type="entry name" value="DUF4283"/>
    <property type="match status" value="1"/>
</dbReference>
<feature type="compositionally biased region" description="Polar residues" evidence="1">
    <location>
        <begin position="22"/>
        <end position="31"/>
    </location>
</feature>
<dbReference type="EMBL" id="JACXVP010000008">
    <property type="protein sequence ID" value="KAG5589775.1"/>
    <property type="molecule type" value="Genomic_DNA"/>
</dbReference>
<evidence type="ECO:0000256" key="1">
    <source>
        <dbReference type="SAM" id="MobiDB-lite"/>
    </source>
</evidence>
<organism evidence="3 4">
    <name type="scientific">Solanum commersonii</name>
    <name type="common">Commerson's wild potato</name>
    <name type="synonym">Commerson's nightshade</name>
    <dbReference type="NCBI Taxonomy" id="4109"/>
    <lineage>
        <taxon>Eukaryota</taxon>
        <taxon>Viridiplantae</taxon>
        <taxon>Streptophyta</taxon>
        <taxon>Embryophyta</taxon>
        <taxon>Tracheophyta</taxon>
        <taxon>Spermatophyta</taxon>
        <taxon>Magnoliopsida</taxon>
        <taxon>eudicotyledons</taxon>
        <taxon>Gunneridae</taxon>
        <taxon>Pentapetalae</taxon>
        <taxon>asterids</taxon>
        <taxon>lamiids</taxon>
        <taxon>Solanales</taxon>
        <taxon>Solanaceae</taxon>
        <taxon>Solanoideae</taxon>
        <taxon>Solaneae</taxon>
        <taxon>Solanum</taxon>
    </lineage>
</organism>
<dbReference type="Proteomes" id="UP000824120">
    <property type="component" value="Chromosome 8"/>
</dbReference>
<dbReference type="PANTHER" id="PTHR31286:SF99">
    <property type="entry name" value="DUF4283 DOMAIN-CONTAINING PROTEIN"/>
    <property type="match status" value="1"/>
</dbReference>